<gene>
    <name evidence="12" type="primary">uvrB</name>
    <name evidence="18" type="ORF">CBF53_03530</name>
    <name evidence="19" type="ORF">CBF70_04510</name>
</gene>
<keyword evidence="12 13" id="KW-0742">SOS response</keyword>
<dbReference type="InterPro" id="IPR006935">
    <property type="entry name" value="Helicase/UvrB_N"/>
</dbReference>
<sequence>MIRRQKNKKFELVSKFQPAGDQEQAIKKLTDGFEKGEKAQILEGATGTGKTFTMANVIAKLNKPTLVISHNKTLVGQLYGEFKEFFPKNAVDYFVSYYDYYQPEAYVPQSDTYIEKDSSINDEIDQLRHKTTSDLMSRNDVIVVASVSCIYGLGDPREYAASVVSLSEGQEISRDVLLRDLVNIQYDRNDIDFQRGRFRVRGDVVEIFPAGYSDHAFRVEFFGDEIDRIVEVDSLTGEVIGEREQVSIFPATHFVTNEQIMQRALASIKDEMNIQVKKFEGEGKLLEAQRIKQRTTYDMEMMGEVGYTNGIENYSRHMEGRKAGQPPHTLLDFFPDDFLILIDESHATMPELKAMYNGDRARKQTLIDYGFRLPSALDNRPLKLEEFEKHVNQIMYVSATPGDYELNQTDHKVEQIIRPTGLLDPEIEVRPIKGQIDDLVGEINKRIDRDERVFVTTLTKKMAEDLTDYLKDLGIKVRYLHSDIKTLERLEIIRDLRLGKFDVLIGINLLREGIDVPEVSLVAILDADKEGFLRSTRPLVQTIGRAARNSNGKVIMYADSVTDSMREAIDATERRRSLQMKFNEEHGIMPKTIVKPIRDVISITKDSDKKENKESFADLNFDELTKKQKQNMIKTLTAQMQEAAKKLDFEEAANLRDAIMDLQNQIHEKKK</sequence>
<evidence type="ECO:0000256" key="11">
    <source>
        <dbReference type="ARBA" id="ARBA00029504"/>
    </source>
</evidence>
<dbReference type="AlphaFoldDB" id="A0A256LGW3"/>
<keyword evidence="5 12" id="KW-0227">DNA damage</keyword>
<dbReference type="SUPFAM" id="SSF46600">
    <property type="entry name" value="C-terminal UvrC-binding domain of UvrB"/>
    <property type="match status" value="1"/>
</dbReference>
<dbReference type="Proteomes" id="UP000215828">
    <property type="component" value="Unassembled WGS sequence"/>
</dbReference>
<evidence type="ECO:0000256" key="12">
    <source>
        <dbReference type="HAMAP-Rule" id="MF_00204"/>
    </source>
</evidence>
<evidence type="ECO:0000256" key="5">
    <source>
        <dbReference type="ARBA" id="ARBA00022763"/>
    </source>
</evidence>
<comment type="function">
    <text evidence="12">The UvrABC repair system catalyzes the recognition and processing of DNA lesions. A damage recognition complex composed of 2 UvrA and 2 UvrB subunits scans DNA for abnormalities. Upon binding of the UvrA(2)B(2) complex to a putative damaged site, the DNA wraps around one UvrB monomer. DNA wrap is dependent on ATP binding by UvrB and probably causes local melting of the DNA helix, facilitating insertion of UvrB beta-hairpin between the DNA strands. Then UvrB probes one DNA strand for the presence of a lesion. If a lesion is found the UvrA subunits dissociate and the UvrB-DNA preincision complex is formed. This complex is subsequently bound by UvrC and the second UvrB is released. If no lesion is found, the DNA wraps around the other UvrB subunit that will check the other stand for damage.</text>
</comment>
<dbReference type="GO" id="GO:0016887">
    <property type="term" value="F:ATP hydrolysis activity"/>
    <property type="evidence" value="ECO:0007669"/>
    <property type="project" value="InterPro"/>
</dbReference>
<dbReference type="PROSITE" id="PS50151">
    <property type="entry name" value="UVR"/>
    <property type="match status" value="1"/>
</dbReference>
<dbReference type="GO" id="GO:0009380">
    <property type="term" value="C:excinuclease repair complex"/>
    <property type="evidence" value="ECO:0007669"/>
    <property type="project" value="InterPro"/>
</dbReference>
<dbReference type="InterPro" id="IPR036876">
    <property type="entry name" value="UVR_dom_sf"/>
</dbReference>
<evidence type="ECO:0000256" key="4">
    <source>
        <dbReference type="ARBA" id="ARBA00022741"/>
    </source>
</evidence>
<dbReference type="SMART" id="SM00490">
    <property type="entry name" value="HELICc"/>
    <property type="match status" value="1"/>
</dbReference>
<keyword evidence="7 12" id="KW-0067">ATP-binding</keyword>
<dbReference type="Gene3D" id="4.10.860.10">
    <property type="entry name" value="UVR domain"/>
    <property type="match status" value="1"/>
</dbReference>
<dbReference type="InterPro" id="IPR014001">
    <property type="entry name" value="Helicase_ATP-bd"/>
</dbReference>
<evidence type="ECO:0000259" key="15">
    <source>
        <dbReference type="PROSITE" id="PS50151"/>
    </source>
</evidence>
<dbReference type="GO" id="GO:0005737">
    <property type="term" value="C:cytoplasm"/>
    <property type="evidence" value="ECO:0007669"/>
    <property type="project" value="UniProtKB-SubCell"/>
</dbReference>
<evidence type="ECO:0000256" key="3">
    <source>
        <dbReference type="ARBA" id="ARBA00022490"/>
    </source>
</evidence>
<feature type="domain" description="Helicase ATP-binding" evidence="16">
    <location>
        <begin position="31"/>
        <end position="188"/>
    </location>
</feature>
<evidence type="ECO:0000313" key="18">
    <source>
        <dbReference type="EMBL" id="OYR88358.1"/>
    </source>
</evidence>
<keyword evidence="9 12" id="KW-0234">DNA repair</keyword>
<reference evidence="18" key="2">
    <citation type="submission" date="2017-05" db="EMBL/GenBank/DDBJ databases">
        <authorList>
            <person name="Lin X.B."/>
            <person name="Stothard P."/>
            <person name="Tasseva G."/>
            <person name="Walter J."/>
        </authorList>
    </citation>
    <scope>NUCLEOTIDE SEQUENCE</scope>
    <source>
        <strain evidence="18">609u</strain>
    </source>
</reference>
<dbReference type="Pfam" id="PF17757">
    <property type="entry name" value="UvrB_inter"/>
    <property type="match status" value="1"/>
</dbReference>
<dbReference type="Pfam" id="PF02151">
    <property type="entry name" value="UVR"/>
    <property type="match status" value="1"/>
</dbReference>
<dbReference type="CDD" id="cd18790">
    <property type="entry name" value="SF2_C_UvrB"/>
    <property type="match status" value="1"/>
</dbReference>
<dbReference type="PANTHER" id="PTHR24029">
    <property type="entry name" value="UVRABC SYSTEM PROTEIN B"/>
    <property type="match status" value="1"/>
</dbReference>
<protein>
    <recommendedName>
        <fullName evidence="11 12">UvrABC system protein B</fullName>
        <shortName evidence="12">Protein UvrB</shortName>
    </recommendedName>
    <alternativeName>
        <fullName evidence="12">Excinuclease ABC subunit B</fullName>
    </alternativeName>
</protein>
<reference evidence="20 21" key="3">
    <citation type="submission" date="2017-09" db="EMBL/GenBank/DDBJ databases">
        <title>Tripartite evolution among Lactobacillus johnsonii, Lactobacillus taiwanensis, Lactobacillus reuteri and their rodent host.</title>
        <authorList>
            <person name="Wang T."/>
            <person name="Knowles S."/>
            <person name="Cheng C."/>
        </authorList>
    </citation>
    <scope>NUCLEOTIDE SEQUENCE [LARGE SCALE GENOMIC DNA]</scope>
    <source>
        <strain evidence="19 20">609q</strain>
        <strain evidence="18 21">609u</strain>
    </source>
</reference>
<feature type="short sequence motif" description="Beta-hairpin" evidence="12">
    <location>
        <begin position="97"/>
        <end position="120"/>
    </location>
</feature>
<name>A0A256LGW3_9LACO</name>
<feature type="domain" description="UVR" evidence="15">
    <location>
        <begin position="630"/>
        <end position="665"/>
    </location>
</feature>
<dbReference type="EMBL" id="NGNX01000011">
    <property type="protein sequence ID" value="OYR92286.1"/>
    <property type="molecule type" value="Genomic_DNA"/>
</dbReference>
<feature type="domain" description="Helicase C-terminal" evidence="17">
    <location>
        <begin position="435"/>
        <end position="601"/>
    </location>
</feature>
<comment type="caution">
    <text evidence="19">The sequence shown here is derived from an EMBL/GenBank/DDBJ whole genome shotgun (WGS) entry which is preliminary data.</text>
</comment>
<evidence type="ECO:0000259" key="17">
    <source>
        <dbReference type="PROSITE" id="PS51194"/>
    </source>
</evidence>
<dbReference type="NCBIfam" id="NF003673">
    <property type="entry name" value="PRK05298.1"/>
    <property type="match status" value="1"/>
</dbReference>
<dbReference type="GO" id="GO:0006289">
    <property type="term" value="P:nucleotide-excision repair"/>
    <property type="evidence" value="ECO:0007669"/>
    <property type="project" value="UniProtKB-UniRule"/>
</dbReference>
<evidence type="ECO:0000256" key="13">
    <source>
        <dbReference type="RuleBase" id="RU003587"/>
    </source>
</evidence>
<evidence type="ECO:0000256" key="9">
    <source>
        <dbReference type="ARBA" id="ARBA00023204"/>
    </source>
</evidence>
<comment type="similarity">
    <text evidence="2 12 13">Belongs to the UvrB family.</text>
</comment>
<keyword evidence="14" id="KW-0175">Coiled coil</keyword>
<dbReference type="Proteomes" id="UP000216316">
    <property type="component" value="Unassembled WGS sequence"/>
</dbReference>
<keyword evidence="3 12" id="KW-0963">Cytoplasm</keyword>
<comment type="subcellular location">
    <subcellularLocation>
        <location evidence="1 12 13">Cytoplasm</location>
    </subcellularLocation>
</comment>
<evidence type="ECO:0000256" key="7">
    <source>
        <dbReference type="ARBA" id="ARBA00022840"/>
    </source>
</evidence>
<keyword evidence="21" id="KW-1185">Reference proteome</keyword>
<evidence type="ECO:0000256" key="8">
    <source>
        <dbReference type="ARBA" id="ARBA00022881"/>
    </source>
</evidence>
<dbReference type="InterPro" id="IPR041471">
    <property type="entry name" value="UvrB_inter"/>
</dbReference>
<organism evidence="19 20">
    <name type="scientific">Lactobacillus taiwanensis</name>
    <dbReference type="NCBI Taxonomy" id="508451"/>
    <lineage>
        <taxon>Bacteria</taxon>
        <taxon>Bacillati</taxon>
        <taxon>Bacillota</taxon>
        <taxon>Bacilli</taxon>
        <taxon>Lactobacillales</taxon>
        <taxon>Lactobacillaceae</taxon>
        <taxon>Lactobacillus</taxon>
    </lineage>
</organism>
<comment type="subunit">
    <text evidence="10 12 13">Forms a heterotetramer with UvrA during the search for lesions. Interacts with UvrC in an incision complex.</text>
</comment>
<dbReference type="GO" id="GO:0003677">
    <property type="term" value="F:DNA binding"/>
    <property type="evidence" value="ECO:0007669"/>
    <property type="project" value="UniProtKB-UniRule"/>
</dbReference>
<dbReference type="SMART" id="SM00487">
    <property type="entry name" value="DEXDc"/>
    <property type="match status" value="1"/>
</dbReference>
<evidence type="ECO:0000313" key="20">
    <source>
        <dbReference type="Proteomes" id="UP000215828"/>
    </source>
</evidence>
<evidence type="ECO:0000259" key="16">
    <source>
        <dbReference type="PROSITE" id="PS51192"/>
    </source>
</evidence>
<feature type="binding site" evidence="12">
    <location>
        <begin position="44"/>
        <end position="51"/>
    </location>
    <ligand>
        <name>ATP</name>
        <dbReference type="ChEBI" id="CHEBI:30616"/>
    </ligand>
</feature>
<evidence type="ECO:0000313" key="21">
    <source>
        <dbReference type="Proteomes" id="UP000216316"/>
    </source>
</evidence>
<evidence type="ECO:0000256" key="2">
    <source>
        <dbReference type="ARBA" id="ARBA00008533"/>
    </source>
</evidence>
<dbReference type="PANTHER" id="PTHR24029:SF0">
    <property type="entry name" value="UVRABC SYSTEM PROTEIN B"/>
    <property type="match status" value="1"/>
</dbReference>
<dbReference type="GO" id="GO:0009432">
    <property type="term" value="P:SOS response"/>
    <property type="evidence" value="ECO:0007669"/>
    <property type="project" value="UniProtKB-UniRule"/>
</dbReference>
<dbReference type="GO" id="GO:0005524">
    <property type="term" value="F:ATP binding"/>
    <property type="evidence" value="ECO:0007669"/>
    <property type="project" value="UniProtKB-UniRule"/>
</dbReference>
<evidence type="ECO:0000256" key="10">
    <source>
        <dbReference type="ARBA" id="ARBA00026033"/>
    </source>
</evidence>
<comment type="domain">
    <text evidence="12">The beta-hairpin motif is involved in DNA binding.</text>
</comment>
<dbReference type="InterPro" id="IPR001650">
    <property type="entry name" value="Helicase_C-like"/>
</dbReference>
<dbReference type="InterPro" id="IPR004807">
    <property type="entry name" value="UvrB"/>
</dbReference>
<evidence type="ECO:0000256" key="1">
    <source>
        <dbReference type="ARBA" id="ARBA00004496"/>
    </source>
</evidence>
<dbReference type="InterPro" id="IPR027417">
    <property type="entry name" value="P-loop_NTPase"/>
</dbReference>
<evidence type="ECO:0000256" key="6">
    <source>
        <dbReference type="ARBA" id="ARBA00022769"/>
    </source>
</evidence>
<keyword evidence="8 12" id="KW-0267">Excision nuclease</keyword>
<dbReference type="RefSeq" id="WP_094497109.1">
    <property type="nucleotide sequence ID" value="NZ_NGNV01000011.1"/>
</dbReference>
<dbReference type="Pfam" id="PF12344">
    <property type="entry name" value="UvrB"/>
    <property type="match status" value="1"/>
</dbReference>
<dbReference type="InterPro" id="IPR024759">
    <property type="entry name" value="UvrB_YAD/RRR_dom"/>
</dbReference>
<dbReference type="Gene3D" id="3.40.50.300">
    <property type="entry name" value="P-loop containing nucleotide triphosphate hydrolases"/>
    <property type="match status" value="3"/>
</dbReference>
<accession>A0A256LGW3</accession>
<keyword evidence="4 12" id="KW-0547">Nucleotide-binding</keyword>
<dbReference type="InterPro" id="IPR001943">
    <property type="entry name" value="UVR_dom"/>
</dbReference>
<dbReference type="EMBL" id="NGNV01000011">
    <property type="protein sequence ID" value="OYR88358.1"/>
    <property type="molecule type" value="Genomic_DNA"/>
</dbReference>
<dbReference type="HAMAP" id="MF_00204">
    <property type="entry name" value="UvrB"/>
    <property type="match status" value="1"/>
</dbReference>
<dbReference type="PROSITE" id="PS51194">
    <property type="entry name" value="HELICASE_CTER"/>
    <property type="match status" value="1"/>
</dbReference>
<dbReference type="Pfam" id="PF00271">
    <property type="entry name" value="Helicase_C"/>
    <property type="match status" value="1"/>
</dbReference>
<reference evidence="19 20" key="1">
    <citation type="submission" date="2017-04" db="EMBL/GenBank/DDBJ databases">
        <authorList>
            <person name="Afonso C.L."/>
            <person name="Miller P.J."/>
            <person name="Scott M.A."/>
            <person name="Spackman E."/>
            <person name="Goraichik I."/>
            <person name="Dimitrov K.M."/>
            <person name="Suarez D.L."/>
            <person name="Swayne D.E."/>
        </authorList>
    </citation>
    <scope>NUCLEOTIDE SEQUENCE [LARGE SCALE GENOMIC DNA]</scope>
    <source>
        <strain evidence="19 20">609q</strain>
    </source>
</reference>
<dbReference type="GO" id="GO:0009381">
    <property type="term" value="F:excinuclease ABC activity"/>
    <property type="evidence" value="ECO:0007669"/>
    <property type="project" value="UniProtKB-UniRule"/>
</dbReference>
<keyword evidence="6 12" id="KW-0228">DNA excision</keyword>
<dbReference type="CDD" id="cd17916">
    <property type="entry name" value="DEXHc_UvrB"/>
    <property type="match status" value="1"/>
</dbReference>
<proteinExistence type="inferred from homology"/>
<dbReference type="SUPFAM" id="SSF52540">
    <property type="entry name" value="P-loop containing nucleoside triphosphate hydrolases"/>
    <property type="match status" value="2"/>
</dbReference>
<feature type="coiled-coil region" evidence="14">
    <location>
        <begin position="626"/>
        <end position="653"/>
    </location>
</feature>
<evidence type="ECO:0000256" key="14">
    <source>
        <dbReference type="SAM" id="Coils"/>
    </source>
</evidence>
<dbReference type="Pfam" id="PF04851">
    <property type="entry name" value="ResIII"/>
    <property type="match status" value="1"/>
</dbReference>
<evidence type="ECO:0000313" key="19">
    <source>
        <dbReference type="EMBL" id="OYR92286.1"/>
    </source>
</evidence>
<dbReference type="PROSITE" id="PS51192">
    <property type="entry name" value="HELICASE_ATP_BIND_1"/>
    <property type="match status" value="1"/>
</dbReference>
<dbReference type="NCBIfam" id="TIGR00631">
    <property type="entry name" value="uvrb"/>
    <property type="match status" value="1"/>
</dbReference>